<feature type="region of interest" description="Disordered" evidence="4">
    <location>
        <begin position="290"/>
        <end position="334"/>
    </location>
</feature>
<dbReference type="InterPro" id="IPR016181">
    <property type="entry name" value="Acyl_CoA_acyltransferase"/>
</dbReference>
<dbReference type="Proteomes" id="UP001530400">
    <property type="component" value="Unassembled WGS sequence"/>
</dbReference>
<dbReference type="GO" id="GO:0016746">
    <property type="term" value="F:acyltransferase activity"/>
    <property type="evidence" value="ECO:0007669"/>
    <property type="project" value="UniProtKB-KW"/>
</dbReference>
<evidence type="ECO:0000256" key="4">
    <source>
        <dbReference type="SAM" id="MobiDB-lite"/>
    </source>
</evidence>
<evidence type="ECO:0000256" key="2">
    <source>
        <dbReference type="ARBA" id="ARBA00022679"/>
    </source>
</evidence>
<accession>A0ABD3QSE6</accession>
<dbReference type="EMBL" id="JALLPJ020000079">
    <property type="protein sequence ID" value="KAL3803089.1"/>
    <property type="molecule type" value="Genomic_DNA"/>
</dbReference>
<protein>
    <recommendedName>
        <fullName evidence="7">Leucyl/phenylalanyl-tRNA--protein transferase</fullName>
    </recommendedName>
</protein>
<feature type="compositionally biased region" description="Basic and acidic residues" evidence="4">
    <location>
        <begin position="319"/>
        <end position="334"/>
    </location>
</feature>
<dbReference type="AlphaFoldDB" id="A0ABD3QSE6"/>
<keyword evidence="1" id="KW-0963">Cytoplasm</keyword>
<gene>
    <name evidence="5" type="ORF">ACHAWO_010655</name>
</gene>
<keyword evidence="2" id="KW-0808">Transferase</keyword>
<dbReference type="InterPro" id="IPR042203">
    <property type="entry name" value="Leu/Phe-tRNA_Trfase_C"/>
</dbReference>
<comment type="caution">
    <text evidence="5">The sequence shown here is derived from an EMBL/GenBank/DDBJ whole genome shotgun (WGS) entry which is preliminary data.</text>
</comment>
<dbReference type="Pfam" id="PF03588">
    <property type="entry name" value="Leu_Phe_trans"/>
    <property type="match status" value="2"/>
</dbReference>
<dbReference type="InterPro" id="IPR004616">
    <property type="entry name" value="Leu/Phe-tRNA_Trfase"/>
</dbReference>
<sequence length="334" mass="37901">MRAAVDQQQIAEEEEANSLLPKYLYPLVRFHHEDFYVSHSFDPRLIVQLMAEGFLPIATSNFLLPKLHVERCLLQLSPTCNLHISKSTRRKAKNFSLSTNQCFDRVVAGCRAQHGMNWLYPPIVSAFKEINKRTIETNGHGVDAVLVDNDSNERCGTTQVRLYSIEIWDINNNLVAGELGYSVGSIYTSLTGFSNQDNAGSVQLLALGKLLLKCGFTYWDLGMEMDYKMKLGSELMRRADFVRRIHQTRAVNSSTTLQCEGKRNARELIDWDRDNLQRSEFAVTTSSRTSSTVTQASIHEDISNEPIQSETIKHSKKRSHDEDVLEEVKKPASK</sequence>
<evidence type="ECO:0000256" key="3">
    <source>
        <dbReference type="ARBA" id="ARBA00023315"/>
    </source>
</evidence>
<dbReference type="SUPFAM" id="SSF55729">
    <property type="entry name" value="Acyl-CoA N-acyltransferases (Nat)"/>
    <property type="match status" value="1"/>
</dbReference>
<evidence type="ECO:0000313" key="6">
    <source>
        <dbReference type="Proteomes" id="UP001530400"/>
    </source>
</evidence>
<reference evidence="5 6" key="1">
    <citation type="submission" date="2024-10" db="EMBL/GenBank/DDBJ databases">
        <title>Updated reference genomes for cyclostephanoid diatoms.</title>
        <authorList>
            <person name="Roberts W.R."/>
            <person name="Alverson A.J."/>
        </authorList>
    </citation>
    <scope>NUCLEOTIDE SEQUENCE [LARGE SCALE GENOMIC DNA]</scope>
    <source>
        <strain evidence="5 6">AJA010-31</strain>
    </source>
</reference>
<dbReference type="PANTHER" id="PTHR30098">
    <property type="entry name" value="LEUCYL/PHENYLALANYL-TRNA--PROTEIN TRANSFERASE"/>
    <property type="match status" value="1"/>
</dbReference>
<dbReference type="Gene3D" id="3.40.630.70">
    <property type="entry name" value="Leucyl/phenylalanyl-tRNA-protein transferase, C-terminal domain"/>
    <property type="match status" value="1"/>
</dbReference>
<proteinExistence type="predicted"/>
<evidence type="ECO:0000313" key="5">
    <source>
        <dbReference type="EMBL" id="KAL3803089.1"/>
    </source>
</evidence>
<organism evidence="5 6">
    <name type="scientific">Cyclotella atomus</name>
    <dbReference type="NCBI Taxonomy" id="382360"/>
    <lineage>
        <taxon>Eukaryota</taxon>
        <taxon>Sar</taxon>
        <taxon>Stramenopiles</taxon>
        <taxon>Ochrophyta</taxon>
        <taxon>Bacillariophyta</taxon>
        <taxon>Coscinodiscophyceae</taxon>
        <taxon>Thalassiosirophycidae</taxon>
        <taxon>Stephanodiscales</taxon>
        <taxon>Stephanodiscaceae</taxon>
        <taxon>Cyclotella</taxon>
    </lineage>
</organism>
<name>A0ABD3QSE6_9STRA</name>
<keyword evidence="3" id="KW-0012">Acyltransferase</keyword>
<dbReference type="PANTHER" id="PTHR30098:SF2">
    <property type="entry name" value="LEUCYL_PHENYLALANYL-TRNA--PROTEIN TRANSFERASE"/>
    <property type="match status" value="1"/>
</dbReference>
<evidence type="ECO:0000256" key="1">
    <source>
        <dbReference type="ARBA" id="ARBA00022490"/>
    </source>
</evidence>
<keyword evidence="6" id="KW-1185">Reference proteome</keyword>
<evidence type="ECO:0008006" key="7">
    <source>
        <dbReference type="Google" id="ProtNLM"/>
    </source>
</evidence>